<keyword evidence="3" id="KW-1185">Reference proteome</keyword>
<feature type="non-terminal residue" evidence="2">
    <location>
        <position position="47"/>
    </location>
</feature>
<sequence length="47" mass="4969">MNCKSKPFHSSIGVAPEKNHQQLAAPPTSILTVAGKEQGGCFSKDEV</sequence>
<proteinExistence type="predicted"/>
<accession>A0A392TNE2</accession>
<feature type="region of interest" description="Disordered" evidence="1">
    <location>
        <begin position="1"/>
        <end position="26"/>
    </location>
</feature>
<evidence type="ECO:0000256" key="1">
    <source>
        <dbReference type="SAM" id="MobiDB-lite"/>
    </source>
</evidence>
<reference evidence="2 3" key="1">
    <citation type="journal article" date="2018" name="Front. Plant Sci.">
        <title>Red Clover (Trifolium pratense) and Zigzag Clover (T. medium) - A Picture of Genomic Similarities and Differences.</title>
        <authorList>
            <person name="Dluhosova J."/>
            <person name="Istvanek J."/>
            <person name="Nedelnik J."/>
            <person name="Repkova J."/>
        </authorList>
    </citation>
    <scope>NUCLEOTIDE SEQUENCE [LARGE SCALE GENOMIC DNA]</scope>
    <source>
        <strain evidence="3">cv. 10/8</strain>
        <tissue evidence="2">Leaf</tissue>
    </source>
</reference>
<protein>
    <submittedName>
        <fullName evidence="2">Uncharacterized protein</fullName>
    </submittedName>
</protein>
<organism evidence="2 3">
    <name type="scientific">Trifolium medium</name>
    <dbReference type="NCBI Taxonomy" id="97028"/>
    <lineage>
        <taxon>Eukaryota</taxon>
        <taxon>Viridiplantae</taxon>
        <taxon>Streptophyta</taxon>
        <taxon>Embryophyta</taxon>
        <taxon>Tracheophyta</taxon>
        <taxon>Spermatophyta</taxon>
        <taxon>Magnoliopsida</taxon>
        <taxon>eudicotyledons</taxon>
        <taxon>Gunneridae</taxon>
        <taxon>Pentapetalae</taxon>
        <taxon>rosids</taxon>
        <taxon>fabids</taxon>
        <taxon>Fabales</taxon>
        <taxon>Fabaceae</taxon>
        <taxon>Papilionoideae</taxon>
        <taxon>50 kb inversion clade</taxon>
        <taxon>NPAAA clade</taxon>
        <taxon>Hologalegina</taxon>
        <taxon>IRL clade</taxon>
        <taxon>Trifolieae</taxon>
        <taxon>Trifolium</taxon>
    </lineage>
</organism>
<dbReference type="EMBL" id="LXQA010599584">
    <property type="protein sequence ID" value="MCI61415.1"/>
    <property type="molecule type" value="Genomic_DNA"/>
</dbReference>
<comment type="caution">
    <text evidence="2">The sequence shown here is derived from an EMBL/GenBank/DDBJ whole genome shotgun (WGS) entry which is preliminary data.</text>
</comment>
<name>A0A392TNE2_9FABA</name>
<evidence type="ECO:0000313" key="2">
    <source>
        <dbReference type="EMBL" id="MCI61415.1"/>
    </source>
</evidence>
<dbReference type="Proteomes" id="UP000265520">
    <property type="component" value="Unassembled WGS sequence"/>
</dbReference>
<dbReference type="AlphaFoldDB" id="A0A392TNE2"/>
<evidence type="ECO:0000313" key="3">
    <source>
        <dbReference type="Proteomes" id="UP000265520"/>
    </source>
</evidence>